<dbReference type="AlphaFoldDB" id="F0VL43"/>
<feature type="region of interest" description="Disordered" evidence="5">
    <location>
        <begin position="23"/>
        <end position="59"/>
    </location>
</feature>
<dbReference type="RefSeq" id="XP_003884823.1">
    <property type="nucleotide sequence ID" value="XM_003884774.1"/>
</dbReference>
<keyword evidence="3" id="KW-0418">Kinase</keyword>
<evidence type="ECO:0000256" key="3">
    <source>
        <dbReference type="ARBA" id="ARBA00022777"/>
    </source>
</evidence>
<dbReference type="GO" id="GO:0005524">
    <property type="term" value="F:ATP binding"/>
    <property type="evidence" value="ECO:0007669"/>
    <property type="project" value="UniProtKB-KW"/>
</dbReference>
<dbReference type="InterPro" id="IPR036759">
    <property type="entry name" value="TPK_catalytic_sf"/>
</dbReference>
<dbReference type="Proteomes" id="UP000007494">
    <property type="component" value="Chromosome X"/>
</dbReference>
<reference evidence="8" key="1">
    <citation type="journal article" date="2012" name="PLoS Pathog.">
        <title>Comparative genomics of the apicomplexan parasites Toxoplasma gondii and Neospora caninum: Coccidia differing in host range and transmission strategy.</title>
        <authorList>
            <person name="Reid A.J."/>
            <person name="Vermont S.J."/>
            <person name="Cotton J.A."/>
            <person name="Harris D."/>
            <person name="Hill-Cawthorne G.A."/>
            <person name="Konen-Waisman S."/>
            <person name="Latham S.M."/>
            <person name="Mourier T."/>
            <person name="Norton R."/>
            <person name="Quail M.A."/>
            <person name="Sanders M."/>
            <person name="Shanmugam D."/>
            <person name="Sohal A."/>
            <person name="Wasmuth J.D."/>
            <person name="Brunk B."/>
            <person name="Grigg M.E."/>
            <person name="Howard J.C."/>
            <person name="Parkinson J."/>
            <person name="Roos D.S."/>
            <person name="Trees A.J."/>
            <person name="Berriman M."/>
            <person name="Pain A."/>
            <person name="Wastling J.M."/>
        </authorList>
    </citation>
    <scope>NUCLEOTIDE SEQUENCE [LARGE SCALE GENOMIC DNA]</scope>
    <source>
        <strain evidence="8">Liverpool</strain>
    </source>
</reference>
<dbReference type="GO" id="GO:0004788">
    <property type="term" value="F:thiamine diphosphokinase activity"/>
    <property type="evidence" value="ECO:0007669"/>
    <property type="project" value="InterPro"/>
</dbReference>
<feature type="region of interest" description="Disordered" evidence="5">
    <location>
        <begin position="156"/>
        <end position="183"/>
    </location>
</feature>
<dbReference type="SUPFAM" id="SSF63999">
    <property type="entry name" value="Thiamin pyrophosphokinase, catalytic domain"/>
    <property type="match status" value="1"/>
</dbReference>
<evidence type="ECO:0000256" key="1">
    <source>
        <dbReference type="ARBA" id="ARBA00022679"/>
    </source>
</evidence>
<gene>
    <name evidence="7" type="ORF">NCLIV_052210</name>
</gene>
<dbReference type="eggNOG" id="KOG3153">
    <property type="taxonomic scope" value="Eukaryota"/>
</dbReference>
<dbReference type="EMBL" id="FR823391">
    <property type="protein sequence ID" value="CBZ54795.1"/>
    <property type="molecule type" value="Genomic_DNA"/>
</dbReference>
<proteinExistence type="predicted"/>
<dbReference type="GeneID" id="13446499"/>
<evidence type="ECO:0000313" key="7">
    <source>
        <dbReference type="EMBL" id="CBZ54795.1"/>
    </source>
</evidence>
<evidence type="ECO:0000256" key="4">
    <source>
        <dbReference type="ARBA" id="ARBA00022840"/>
    </source>
</evidence>
<sequence length="220" mass="23699">MHGSDAFDAQLVAELSRDAQLADSRCSQISEPGSDQKRPSAADAQTQWRGRGDSKHTDGCGAGSNLLTKLPEGLCGDLDSLSDEARRYFEKGGVPVLWCQDQDLTDLEKAWRLLLAPKRYSQNDVVVILGAIGGRLDHTLSAIHFLHKLHAEHEAAKAGSAREKGEREAVPNPSPTAGSGVSTACEGRFPRVGPLPQASVYRLLLPLASHSYPFHSASKH</sequence>
<dbReference type="GO" id="GO:0009229">
    <property type="term" value="P:thiamine diphosphate biosynthetic process"/>
    <property type="evidence" value="ECO:0007669"/>
    <property type="project" value="InterPro"/>
</dbReference>
<evidence type="ECO:0000259" key="6">
    <source>
        <dbReference type="Pfam" id="PF04263"/>
    </source>
</evidence>
<dbReference type="Gene3D" id="3.40.50.10240">
    <property type="entry name" value="Thiamin pyrophosphokinase, catalytic domain"/>
    <property type="match status" value="1"/>
</dbReference>
<dbReference type="VEuPathDB" id="ToxoDB:NCLIV_052210"/>
<feature type="domain" description="Thiamin pyrophosphokinase catalytic" evidence="6">
    <location>
        <begin position="68"/>
        <end position="152"/>
    </location>
</feature>
<protein>
    <recommendedName>
        <fullName evidence="6">Thiamin pyrophosphokinase catalytic domain-containing protein</fullName>
    </recommendedName>
</protein>
<feature type="compositionally biased region" description="Basic and acidic residues" evidence="5">
    <location>
        <begin position="156"/>
        <end position="169"/>
    </location>
</feature>
<organism evidence="7 8">
    <name type="scientific">Neospora caninum (strain Liverpool)</name>
    <dbReference type="NCBI Taxonomy" id="572307"/>
    <lineage>
        <taxon>Eukaryota</taxon>
        <taxon>Sar</taxon>
        <taxon>Alveolata</taxon>
        <taxon>Apicomplexa</taxon>
        <taxon>Conoidasida</taxon>
        <taxon>Coccidia</taxon>
        <taxon>Eucoccidiorida</taxon>
        <taxon>Eimeriorina</taxon>
        <taxon>Sarcocystidae</taxon>
        <taxon>Neospora</taxon>
    </lineage>
</organism>
<evidence type="ECO:0000256" key="2">
    <source>
        <dbReference type="ARBA" id="ARBA00022741"/>
    </source>
</evidence>
<evidence type="ECO:0000313" key="8">
    <source>
        <dbReference type="Proteomes" id="UP000007494"/>
    </source>
</evidence>
<dbReference type="PANTHER" id="PTHR13622">
    <property type="entry name" value="THIAMIN PYROPHOSPHOKINASE"/>
    <property type="match status" value="1"/>
</dbReference>
<dbReference type="OrthoDB" id="25149at2759"/>
<dbReference type="InterPro" id="IPR007371">
    <property type="entry name" value="TPK_catalytic"/>
</dbReference>
<dbReference type="Pfam" id="PF04263">
    <property type="entry name" value="TPK_catalytic"/>
    <property type="match status" value="1"/>
</dbReference>
<dbReference type="InParanoid" id="F0VL43"/>
<name>F0VL43_NEOCL</name>
<dbReference type="PANTHER" id="PTHR13622:SF8">
    <property type="entry name" value="THIAMIN PYROPHOSPHOKINASE 1"/>
    <property type="match status" value="1"/>
</dbReference>
<keyword evidence="2" id="KW-0547">Nucleotide-binding</keyword>
<keyword evidence="1" id="KW-0808">Transferase</keyword>
<evidence type="ECO:0000256" key="5">
    <source>
        <dbReference type="SAM" id="MobiDB-lite"/>
    </source>
</evidence>
<dbReference type="GO" id="GO:0016301">
    <property type="term" value="F:kinase activity"/>
    <property type="evidence" value="ECO:0007669"/>
    <property type="project" value="UniProtKB-KW"/>
</dbReference>
<keyword evidence="4" id="KW-0067">ATP-binding</keyword>
<keyword evidence="8" id="KW-1185">Reference proteome</keyword>
<accession>F0VL43</accession>